<name>A0AAJ5QP60_9GAMM</name>
<dbReference type="RefSeq" id="WP_269950561.1">
    <property type="nucleotide sequence ID" value="NZ_CP104759.1"/>
</dbReference>
<evidence type="ECO:0000313" key="2">
    <source>
        <dbReference type="Proteomes" id="UP001211544"/>
    </source>
</evidence>
<sequence>MKSADFNQVSDKSAGQLSECIYRGWSSTDVVQKDNTTHLEHENERVSVYTWEDSMFADIYTRRGGSEVRFYKTFSMGPEVLADRSRIVKRCA</sequence>
<dbReference type="AlphaFoldDB" id="A0AAJ5QP60"/>
<dbReference type="EMBL" id="CP104759">
    <property type="protein sequence ID" value="WBG93163.1"/>
    <property type="molecule type" value="Genomic_DNA"/>
</dbReference>
<protein>
    <submittedName>
        <fullName evidence="1">Uncharacterized protein</fullName>
    </submittedName>
</protein>
<proteinExistence type="predicted"/>
<evidence type="ECO:0000313" key="1">
    <source>
        <dbReference type="EMBL" id="WBG93163.1"/>
    </source>
</evidence>
<dbReference type="KEGG" id="kpie:N5580_18960"/>
<reference evidence="1 2" key="1">
    <citation type="journal article" date="2022" name="J Glob Antimicrob Resist">
        <title>First complete genome of a multidrug resistant strain of the novel human pathogen Kalamiella piersonii (GABEKP28) identified in human saliva.</title>
        <authorList>
            <person name="McDonagh F."/>
            <person name="Singh N.K."/>
            <person name="Venkateswaran K."/>
            <person name="Lonappan A.M."/>
            <person name="Hallahan B."/>
            <person name="Tuohy A."/>
            <person name="Burke L."/>
            <person name="Kovarova A."/>
            <person name="Miliotis G."/>
        </authorList>
    </citation>
    <scope>NUCLEOTIDE SEQUENCE [LARGE SCALE GENOMIC DNA]</scope>
    <source>
        <strain evidence="1 2">GABEKP28</strain>
    </source>
</reference>
<dbReference type="Proteomes" id="UP001211544">
    <property type="component" value="Plasmid pGABEKP28_1"/>
</dbReference>
<organism evidence="1 2">
    <name type="scientific">Pantoea piersonii</name>
    <dbReference type="NCBI Taxonomy" id="2364647"/>
    <lineage>
        <taxon>Bacteria</taxon>
        <taxon>Pseudomonadati</taxon>
        <taxon>Pseudomonadota</taxon>
        <taxon>Gammaproteobacteria</taxon>
        <taxon>Enterobacterales</taxon>
        <taxon>Erwiniaceae</taxon>
        <taxon>Pantoea</taxon>
    </lineage>
</organism>
<gene>
    <name evidence="1" type="ORF">N5580_18960</name>
</gene>
<keyword evidence="2" id="KW-1185">Reference proteome</keyword>
<keyword evidence="1" id="KW-0614">Plasmid</keyword>
<geneLocation type="plasmid" evidence="1 2">
    <name>pGABEKP28_1</name>
</geneLocation>
<accession>A0AAJ5QP60</accession>